<dbReference type="InterPro" id="IPR036291">
    <property type="entry name" value="NAD(P)-bd_dom_sf"/>
</dbReference>
<dbReference type="RefSeq" id="WP_062330707.1">
    <property type="nucleotide sequence ID" value="NZ_CBCRZU010000016.1"/>
</dbReference>
<proteinExistence type="predicted"/>
<evidence type="ECO:0000313" key="3">
    <source>
        <dbReference type="Proteomes" id="UP000255230"/>
    </source>
</evidence>
<dbReference type="GO" id="GO:0003978">
    <property type="term" value="F:UDP-glucose 4-epimerase activity"/>
    <property type="evidence" value="ECO:0007669"/>
    <property type="project" value="UniProtKB-EC"/>
</dbReference>
<dbReference type="GeneID" id="35779147"/>
<sequence length="298" mass="33404">MRIIFTGLTGFVGKNLRQHLISKSNKVIPLSLRSGDYQLDNTADAIIHLAGKAHDTKNSSDDNEYYRVNTDLTIALFDKFLQSDIKDFIFFSSVKAAADSVEGTLTEDSKANPQTAYGKSKLKAETYLLSKQLPSNKRLIIIRPCMIHGEGNKGNLNLLYQVVKYNVPWILAAYENRRSFISIDNLNYVVYEILNHPKIPSGIYNIADDKPMSTNGLISLIAESINKKPRLLKIPKFAISQMAKIGDKAHLPLNTERLQKLTESYVVSNQKIKQSLGIDTLPLTVEQGLTKTIKSFDK</sequence>
<dbReference type="InterPro" id="IPR050177">
    <property type="entry name" value="Lipid_A_modif_metabolic_enz"/>
</dbReference>
<evidence type="ECO:0000313" key="2">
    <source>
        <dbReference type="EMBL" id="STY97313.1"/>
    </source>
</evidence>
<feature type="domain" description="NAD-dependent epimerase/dehydratase" evidence="1">
    <location>
        <begin position="4"/>
        <end position="207"/>
    </location>
</feature>
<evidence type="ECO:0000259" key="1">
    <source>
        <dbReference type="Pfam" id="PF01370"/>
    </source>
</evidence>
<dbReference type="InterPro" id="IPR001509">
    <property type="entry name" value="Epimerase_deHydtase"/>
</dbReference>
<dbReference type="EMBL" id="UGPY01000001">
    <property type="protein sequence ID" value="STY97313.1"/>
    <property type="molecule type" value="Genomic_DNA"/>
</dbReference>
<dbReference type="EC" id="5.1.3.2" evidence="2"/>
<dbReference type="Gene3D" id="3.40.50.720">
    <property type="entry name" value="NAD(P)-binding Rossmann-like Domain"/>
    <property type="match status" value="1"/>
</dbReference>
<dbReference type="Pfam" id="PF01370">
    <property type="entry name" value="Epimerase"/>
    <property type="match status" value="1"/>
</dbReference>
<dbReference type="SUPFAM" id="SSF51735">
    <property type="entry name" value="NAD(P)-binding Rossmann-fold domains"/>
    <property type="match status" value="1"/>
</dbReference>
<dbReference type="AlphaFoldDB" id="A0A378Q8Y8"/>
<name>A0A378Q8Y8_FAUOS</name>
<dbReference type="KEGG" id="mos:AXE82_01880"/>
<keyword evidence="2" id="KW-0413">Isomerase</keyword>
<reference evidence="2 3" key="1">
    <citation type="submission" date="2018-06" db="EMBL/GenBank/DDBJ databases">
        <authorList>
            <consortium name="Pathogen Informatics"/>
            <person name="Doyle S."/>
        </authorList>
    </citation>
    <scope>NUCLEOTIDE SEQUENCE [LARGE SCALE GENOMIC DNA]</scope>
    <source>
        <strain evidence="2 3">NCTC10465</strain>
    </source>
</reference>
<dbReference type="PANTHER" id="PTHR43245">
    <property type="entry name" value="BIFUNCTIONAL POLYMYXIN RESISTANCE PROTEIN ARNA"/>
    <property type="match status" value="1"/>
</dbReference>
<dbReference type="PANTHER" id="PTHR43245:SF58">
    <property type="entry name" value="BLL5923 PROTEIN"/>
    <property type="match status" value="1"/>
</dbReference>
<dbReference type="Proteomes" id="UP000255230">
    <property type="component" value="Unassembled WGS sequence"/>
</dbReference>
<gene>
    <name evidence="2" type="primary">galE_2</name>
    <name evidence="2" type="ORF">NCTC10465_01097</name>
</gene>
<organism evidence="2 3">
    <name type="scientific">Faucicola osloensis</name>
    <name type="common">Moraxella osloensis</name>
    <dbReference type="NCBI Taxonomy" id="34062"/>
    <lineage>
        <taxon>Bacteria</taxon>
        <taxon>Pseudomonadati</taxon>
        <taxon>Pseudomonadota</taxon>
        <taxon>Gammaproteobacteria</taxon>
        <taxon>Moraxellales</taxon>
        <taxon>Moraxellaceae</taxon>
        <taxon>Faucicola</taxon>
    </lineage>
</organism>
<keyword evidence="3" id="KW-1185">Reference proteome</keyword>
<accession>A0A378Q8Y8</accession>
<protein>
    <submittedName>
        <fullName evidence="2">UDP-glucose 4-epimerase</fullName>
        <ecNumber evidence="2">5.1.3.2</ecNumber>
    </submittedName>
</protein>